<dbReference type="GO" id="GO:0005576">
    <property type="term" value="C:extracellular region"/>
    <property type="evidence" value="ECO:0007669"/>
    <property type="project" value="UniProtKB-SubCell"/>
</dbReference>
<evidence type="ECO:0000313" key="10">
    <source>
        <dbReference type="Proteomes" id="UP000029121"/>
    </source>
</evidence>
<sequence>MKYMKFLIMAVIMSAAMLPALVVGSRRVKCDNCVDGGKEKINVMEMMRSGMDMMSRQVLQATRYINYDALKKDKPVRPNGKPDQPDNKYKRGCSADTGCFRFTN</sequence>
<keyword evidence="4" id="KW-0372">Hormone</keyword>
<dbReference type="GO" id="GO:0005179">
    <property type="term" value="F:hormone activity"/>
    <property type="evidence" value="ECO:0007669"/>
    <property type="project" value="UniProtKB-KW"/>
</dbReference>
<feature type="chain" id="PRO_5004342524" evidence="8">
    <location>
        <begin position="25"/>
        <end position="104"/>
    </location>
</feature>
<feature type="region of interest" description="Disordered" evidence="7">
    <location>
        <begin position="72"/>
        <end position="95"/>
    </location>
</feature>
<feature type="signal peptide" evidence="8">
    <location>
        <begin position="1"/>
        <end position="24"/>
    </location>
</feature>
<name>R0HHA7_9BRAS</name>
<keyword evidence="3" id="KW-0964">Secreted</keyword>
<dbReference type="GO" id="GO:0040008">
    <property type="term" value="P:regulation of growth"/>
    <property type="evidence" value="ECO:0007669"/>
    <property type="project" value="UniProtKB-ARBA"/>
</dbReference>
<organism evidence="9 10">
    <name type="scientific">Capsella rubella</name>
    <dbReference type="NCBI Taxonomy" id="81985"/>
    <lineage>
        <taxon>Eukaryota</taxon>
        <taxon>Viridiplantae</taxon>
        <taxon>Streptophyta</taxon>
        <taxon>Embryophyta</taxon>
        <taxon>Tracheophyta</taxon>
        <taxon>Spermatophyta</taxon>
        <taxon>Magnoliopsida</taxon>
        <taxon>eudicotyledons</taxon>
        <taxon>Gunneridae</taxon>
        <taxon>Pentapetalae</taxon>
        <taxon>rosids</taxon>
        <taxon>malvids</taxon>
        <taxon>Brassicales</taxon>
        <taxon>Brassicaceae</taxon>
        <taxon>Camelineae</taxon>
        <taxon>Capsella</taxon>
    </lineage>
</organism>
<reference evidence="10" key="1">
    <citation type="journal article" date="2013" name="Nat. Genet.">
        <title>The Capsella rubella genome and the genomic consequences of rapid mating system evolution.</title>
        <authorList>
            <person name="Slotte T."/>
            <person name="Hazzouri K.M."/>
            <person name="Agren J.A."/>
            <person name="Koenig D."/>
            <person name="Maumus F."/>
            <person name="Guo Y.L."/>
            <person name="Steige K."/>
            <person name="Platts A.E."/>
            <person name="Escobar J.S."/>
            <person name="Newman L.K."/>
            <person name="Wang W."/>
            <person name="Mandakova T."/>
            <person name="Vello E."/>
            <person name="Smith L.M."/>
            <person name="Henz S.R."/>
            <person name="Steffen J."/>
            <person name="Takuno S."/>
            <person name="Brandvain Y."/>
            <person name="Coop G."/>
            <person name="Andolfatto P."/>
            <person name="Hu T.T."/>
            <person name="Blanchette M."/>
            <person name="Clark R.M."/>
            <person name="Quesneville H."/>
            <person name="Nordborg M."/>
            <person name="Gaut B.S."/>
            <person name="Lysak M.A."/>
            <person name="Jenkins J."/>
            <person name="Grimwood J."/>
            <person name="Chapman J."/>
            <person name="Prochnik S."/>
            <person name="Shu S."/>
            <person name="Rokhsar D."/>
            <person name="Schmutz J."/>
            <person name="Weigel D."/>
            <person name="Wright S.I."/>
        </authorList>
    </citation>
    <scope>NUCLEOTIDE SEQUENCE [LARGE SCALE GENOMIC DNA]</scope>
    <source>
        <strain evidence="10">cv. Monte Gargano</strain>
    </source>
</reference>
<dbReference type="InterPro" id="IPR008801">
    <property type="entry name" value="RALF"/>
</dbReference>
<gene>
    <name evidence="9" type="ORF">CARUB_v10025288mg</name>
</gene>
<keyword evidence="10" id="KW-1185">Reference proteome</keyword>
<evidence type="ECO:0000256" key="6">
    <source>
        <dbReference type="ARBA" id="ARBA00023157"/>
    </source>
</evidence>
<evidence type="ECO:0000256" key="1">
    <source>
        <dbReference type="ARBA" id="ARBA00004613"/>
    </source>
</evidence>
<comment type="subcellular location">
    <subcellularLocation>
        <location evidence="1">Secreted</location>
    </subcellularLocation>
</comment>
<evidence type="ECO:0000313" key="9">
    <source>
        <dbReference type="EMBL" id="EOA29034.1"/>
    </source>
</evidence>
<comment type="similarity">
    <text evidence="2">Belongs to the plant rapid alkalinization factor (RALF) family.</text>
</comment>
<evidence type="ECO:0000256" key="7">
    <source>
        <dbReference type="SAM" id="MobiDB-lite"/>
    </source>
</evidence>
<protein>
    <submittedName>
        <fullName evidence="9">Uncharacterized protein</fullName>
    </submittedName>
</protein>
<dbReference type="OrthoDB" id="1056377at2759"/>
<evidence type="ECO:0000256" key="3">
    <source>
        <dbReference type="ARBA" id="ARBA00022525"/>
    </source>
</evidence>
<keyword evidence="6" id="KW-1015">Disulfide bond</keyword>
<evidence type="ECO:0000256" key="8">
    <source>
        <dbReference type="SAM" id="SignalP"/>
    </source>
</evidence>
<dbReference type="Pfam" id="PF05498">
    <property type="entry name" value="RALF"/>
    <property type="match status" value="1"/>
</dbReference>
<evidence type="ECO:0000256" key="5">
    <source>
        <dbReference type="ARBA" id="ARBA00022729"/>
    </source>
</evidence>
<dbReference type="EMBL" id="KB870808">
    <property type="protein sequence ID" value="EOA29034.1"/>
    <property type="molecule type" value="Genomic_DNA"/>
</dbReference>
<evidence type="ECO:0000256" key="2">
    <source>
        <dbReference type="ARBA" id="ARBA00009178"/>
    </source>
</evidence>
<dbReference type="KEGG" id="crb:17887565"/>
<keyword evidence="5 8" id="KW-0732">Signal</keyword>
<evidence type="ECO:0000256" key="4">
    <source>
        <dbReference type="ARBA" id="ARBA00022702"/>
    </source>
</evidence>
<proteinExistence type="inferred from homology"/>
<dbReference type="AlphaFoldDB" id="R0HHA7"/>
<dbReference type="Proteomes" id="UP000029121">
    <property type="component" value="Unassembled WGS sequence"/>
</dbReference>
<accession>R0HHA7</accession>